<evidence type="ECO:0000256" key="5">
    <source>
        <dbReference type="ARBA" id="ARBA00023125"/>
    </source>
</evidence>
<evidence type="ECO:0000256" key="1">
    <source>
        <dbReference type="ARBA" id="ARBA00022578"/>
    </source>
</evidence>
<organism evidence="10 11">
    <name type="scientific">Phytophthora rubi</name>
    <dbReference type="NCBI Taxonomy" id="129364"/>
    <lineage>
        <taxon>Eukaryota</taxon>
        <taxon>Sar</taxon>
        <taxon>Stramenopiles</taxon>
        <taxon>Oomycota</taxon>
        <taxon>Peronosporomycetes</taxon>
        <taxon>Peronosporales</taxon>
        <taxon>Peronosporaceae</taxon>
        <taxon>Phytophthora</taxon>
    </lineage>
</organism>
<keyword evidence="2" id="KW-0479">Metal-binding</keyword>
<keyword evidence="3 7" id="KW-0863">Zinc-finger</keyword>
<dbReference type="PANTHER" id="PTHR31973">
    <property type="entry name" value="POLYPROTEIN, PUTATIVE-RELATED"/>
    <property type="match status" value="1"/>
</dbReference>
<keyword evidence="11" id="KW-1185">Reference proteome</keyword>
<accession>A0A6A4BJ90</accession>
<dbReference type="InterPro" id="IPR001207">
    <property type="entry name" value="Transposase_mutator"/>
</dbReference>
<protein>
    <recommendedName>
        <fullName evidence="9">SWIM-type domain-containing protein</fullName>
    </recommendedName>
</protein>
<proteinExistence type="predicted"/>
<dbReference type="Pfam" id="PF10551">
    <property type="entry name" value="MULE"/>
    <property type="match status" value="1"/>
</dbReference>
<keyword evidence="6" id="KW-0233">DNA recombination</keyword>
<keyword evidence="5" id="KW-0238">DNA-binding</keyword>
<reference evidence="10 11" key="1">
    <citation type="submission" date="2018-08" db="EMBL/GenBank/DDBJ databases">
        <title>Genomic investigation of the strawberry pathogen Phytophthora fragariae indicates pathogenicity is determined by transcriptional variation in three key races.</title>
        <authorList>
            <person name="Adams T.M."/>
            <person name="Armitage A.D."/>
            <person name="Sobczyk M.K."/>
            <person name="Bates H.J."/>
            <person name="Dunwell J.M."/>
            <person name="Nellist C.F."/>
            <person name="Harrison R.J."/>
        </authorList>
    </citation>
    <scope>NUCLEOTIDE SEQUENCE [LARGE SCALE GENOMIC DNA]</scope>
    <source>
        <strain evidence="10 11">SCRP333</strain>
    </source>
</reference>
<sequence>MAAPASFPSDKFGKAKFQVDQSDLLAARELGILREDVQVHFEDPERPDFGFAYDRQANLADEEFSSQKAVRAACKEFAIECGFQIFVKQSSVKPNNSGNAKYQCKKLDGVQFFDTDLPTDKAQCPFYINVYGSEGKWKITKVNFAHNHKKNVGFSHVPCVEGSLSRPARAQRNTTQEVERLTLLVMKEMLPLHNRSIATLTGKAIKNFLVSRGFHLGKSTISRMRQDIDDRLHGDLVESYQKLSSYLELVFDKNPGSVWRLDHTSDDSTFERAMFIPNVGIHIVKMSKPIVGFDAAHLKGEMNKRGVFLVATTKDYNNHVIPFAFALVPVENFDHWFWFMECVKSATGIDRFTALSDRQKGLLAAVAQVFPQAGHRFCLRHLMDNAQRSGAKLTIEDRRLICQLARSDCENDYKLYFSELSASNRKAADYTSGVDQNHWVKYKYREAFGLPTFDEITSNLSEQANNWLGTDLRSAKPLDAFNMFFMKLSELTSERRQTAANWARSRGDTELVPVLHKQLKYRTVATNMCTYTPLMEGAYSVQHLGPQSRHGYVHTWRLVNLPASECTCGGWQDESFPCIHAVCAAIQDGRRVEDLYDGKRMSIDHFRETYTFAFCPWPIDVTLATDATLRIPELEVTPARMGKRGFKPGPKPKHKRKQAKNAL</sequence>
<dbReference type="InterPro" id="IPR018289">
    <property type="entry name" value="MULE_transposase_dom"/>
</dbReference>
<keyword evidence="1" id="KW-0815">Transposition</keyword>
<dbReference type="GO" id="GO:0006313">
    <property type="term" value="P:DNA transposition"/>
    <property type="evidence" value="ECO:0007669"/>
    <property type="project" value="InterPro"/>
</dbReference>
<feature type="domain" description="SWIM-type" evidence="9">
    <location>
        <begin position="557"/>
        <end position="589"/>
    </location>
</feature>
<evidence type="ECO:0000256" key="2">
    <source>
        <dbReference type="ARBA" id="ARBA00022723"/>
    </source>
</evidence>
<gene>
    <name evidence="10" type="ORF">PR003_g29422</name>
</gene>
<dbReference type="PANTHER" id="PTHR31973:SF187">
    <property type="entry name" value="MUTATOR TRANSPOSASE MUDRA PROTEIN"/>
    <property type="match status" value="1"/>
</dbReference>
<dbReference type="AlphaFoldDB" id="A0A6A4BJ90"/>
<feature type="compositionally biased region" description="Basic residues" evidence="8">
    <location>
        <begin position="641"/>
        <end position="663"/>
    </location>
</feature>
<dbReference type="SMART" id="SM00575">
    <property type="entry name" value="ZnF_PMZ"/>
    <property type="match status" value="1"/>
</dbReference>
<evidence type="ECO:0000256" key="7">
    <source>
        <dbReference type="PROSITE-ProRule" id="PRU00325"/>
    </source>
</evidence>
<comment type="caution">
    <text evidence="10">The sequence shown here is derived from an EMBL/GenBank/DDBJ whole genome shotgun (WGS) entry which is preliminary data.</text>
</comment>
<dbReference type="EMBL" id="QXFT01004926">
    <property type="protein sequence ID" value="KAE9275116.1"/>
    <property type="molecule type" value="Genomic_DNA"/>
</dbReference>
<dbReference type="Proteomes" id="UP000434957">
    <property type="component" value="Unassembled WGS sequence"/>
</dbReference>
<evidence type="ECO:0000256" key="6">
    <source>
        <dbReference type="ARBA" id="ARBA00023172"/>
    </source>
</evidence>
<name>A0A6A4BJ90_9STRA</name>
<dbReference type="GO" id="GO:0004803">
    <property type="term" value="F:transposase activity"/>
    <property type="evidence" value="ECO:0007669"/>
    <property type="project" value="InterPro"/>
</dbReference>
<evidence type="ECO:0000256" key="4">
    <source>
        <dbReference type="ARBA" id="ARBA00022833"/>
    </source>
</evidence>
<dbReference type="GO" id="GO:0008270">
    <property type="term" value="F:zinc ion binding"/>
    <property type="evidence" value="ECO:0007669"/>
    <property type="project" value="UniProtKB-KW"/>
</dbReference>
<evidence type="ECO:0000256" key="3">
    <source>
        <dbReference type="ARBA" id="ARBA00022771"/>
    </source>
</evidence>
<dbReference type="InterPro" id="IPR006564">
    <property type="entry name" value="Znf_PMZ"/>
</dbReference>
<dbReference type="PROSITE" id="PS01007">
    <property type="entry name" value="TRANSPOSASE_MUTATOR"/>
    <property type="match status" value="1"/>
</dbReference>
<evidence type="ECO:0000313" key="10">
    <source>
        <dbReference type="EMBL" id="KAE9275116.1"/>
    </source>
</evidence>
<dbReference type="InterPro" id="IPR007527">
    <property type="entry name" value="Znf_SWIM"/>
</dbReference>
<dbReference type="GO" id="GO:0003677">
    <property type="term" value="F:DNA binding"/>
    <property type="evidence" value="ECO:0007669"/>
    <property type="project" value="UniProtKB-KW"/>
</dbReference>
<dbReference type="Pfam" id="PF04434">
    <property type="entry name" value="SWIM"/>
    <property type="match status" value="1"/>
</dbReference>
<evidence type="ECO:0000313" key="11">
    <source>
        <dbReference type="Proteomes" id="UP000434957"/>
    </source>
</evidence>
<keyword evidence="4" id="KW-0862">Zinc</keyword>
<evidence type="ECO:0000259" key="9">
    <source>
        <dbReference type="PROSITE" id="PS50966"/>
    </source>
</evidence>
<feature type="region of interest" description="Disordered" evidence="8">
    <location>
        <begin position="640"/>
        <end position="663"/>
    </location>
</feature>
<dbReference type="PROSITE" id="PS50966">
    <property type="entry name" value="ZF_SWIM"/>
    <property type="match status" value="1"/>
</dbReference>
<evidence type="ECO:0000256" key="8">
    <source>
        <dbReference type="SAM" id="MobiDB-lite"/>
    </source>
</evidence>